<dbReference type="PIRSF" id="PIRSF008159">
    <property type="entry name" value="UCP008159_ABC"/>
    <property type="match status" value="1"/>
</dbReference>
<comment type="caution">
    <text evidence="2">The sequence shown here is derived from an EMBL/GenBank/DDBJ whole genome shotgun (WGS) entry which is preliminary data.</text>
</comment>
<organism evidence="2 3">
    <name type="scientific">Pasteurella dagmatis ATCC 43325</name>
    <dbReference type="NCBI Taxonomy" id="667128"/>
    <lineage>
        <taxon>Bacteria</taxon>
        <taxon>Pseudomonadati</taxon>
        <taxon>Pseudomonadota</taxon>
        <taxon>Gammaproteobacteria</taxon>
        <taxon>Pasteurellales</taxon>
        <taxon>Pasteurellaceae</taxon>
        <taxon>Pasteurella</taxon>
    </lineage>
</organism>
<name>C9PRE5_9PAST</name>
<dbReference type="Pfam" id="PF06226">
    <property type="entry name" value="DUF1007"/>
    <property type="match status" value="1"/>
</dbReference>
<proteinExistence type="predicted"/>
<evidence type="ECO:0000313" key="2">
    <source>
        <dbReference type="EMBL" id="EEX50046.1"/>
    </source>
</evidence>
<dbReference type="Proteomes" id="UP000005519">
    <property type="component" value="Unassembled WGS sequence"/>
</dbReference>
<dbReference type="InterPro" id="IPR016537">
    <property type="entry name" value="UCP008159_ABC"/>
</dbReference>
<protein>
    <submittedName>
        <fullName evidence="2">Uncharacterized protein</fullName>
    </submittedName>
</protein>
<evidence type="ECO:0000256" key="1">
    <source>
        <dbReference type="SAM" id="SignalP"/>
    </source>
</evidence>
<dbReference type="InterPro" id="IPR010412">
    <property type="entry name" value="DUF1007"/>
</dbReference>
<dbReference type="EMBL" id="ACZR01000014">
    <property type="protein sequence ID" value="EEX50046.1"/>
    <property type="molecule type" value="Genomic_DNA"/>
</dbReference>
<dbReference type="STRING" id="667128.HMPREF0621_1569"/>
<dbReference type="AlphaFoldDB" id="C9PRE5"/>
<dbReference type="HOGENOM" id="CLU_088941_2_0_6"/>
<keyword evidence="3" id="KW-1185">Reference proteome</keyword>
<keyword evidence="1" id="KW-0732">Signal</keyword>
<gene>
    <name evidence="2" type="ORF">HMPREF0621_1569</name>
</gene>
<feature type="signal peptide" evidence="1">
    <location>
        <begin position="1"/>
        <end position="30"/>
    </location>
</feature>
<reference evidence="2 3" key="1">
    <citation type="submission" date="2009-10" db="EMBL/GenBank/DDBJ databases">
        <authorList>
            <person name="Muzny D."/>
            <person name="Qin X."/>
            <person name="Deng J."/>
            <person name="Jiang H."/>
            <person name="Liu Y."/>
            <person name="Qu J."/>
            <person name="Song X.-Z."/>
            <person name="Zhang L."/>
            <person name="Thornton R."/>
            <person name="Coyle M."/>
            <person name="Francisco L."/>
            <person name="Jackson L."/>
            <person name="Javaid M."/>
            <person name="Korchina V."/>
            <person name="Kovar C."/>
            <person name="Mata R."/>
            <person name="Mathew T."/>
            <person name="Ngo R."/>
            <person name="Nguyen L."/>
            <person name="Nguyen N."/>
            <person name="Okwuonu G."/>
            <person name="Ongeri F."/>
            <person name="Pham C."/>
            <person name="Simmons D."/>
            <person name="Wilczek-Boney K."/>
            <person name="Hale W."/>
            <person name="Jakkamsetti A."/>
            <person name="Pham P."/>
            <person name="Ruth R."/>
            <person name="San Lucas F."/>
            <person name="Warren J."/>
            <person name="Zhang J."/>
            <person name="Zhao Z."/>
            <person name="Zhou C."/>
            <person name="Zhu D."/>
            <person name="Lee S."/>
            <person name="Bess C."/>
            <person name="Blankenburg K."/>
            <person name="Forbes L."/>
            <person name="Fu Q."/>
            <person name="Gubbala S."/>
            <person name="Hirani K."/>
            <person name="Jayaseelan J.C."/>
            <person name="Lara F."/>
            <person name="Munidasa M."/>
            <person name="Palculict T."/>
            <person name="Patil S."/>
            <person name="Pu L.-L."/>
            <person name="Saada N."/>
            <person name="Tang L."/>
            <person name="Weissenberger G."/>
            <person name="Zhu Y."/>
            <person name="Hemphill L."/>
            <person name="Shang Y."/>
            <person name="Youmans B."/>
            <person name="Ayvaz T."/>
            <person name="Ross M."/>
            <person name="Santibanez J."/>
            <person name="Aqrawi P."/>
            <person name="Gross S."/>
            <person name="Joshi V."/>
            <person name="Fowler G."/>
            <person name="Nazareth L."/>
            <person name="Reid J."/>
            <person name="Worley K."/>
            <person name="Petrosino J."/>
            <person name="Highlander S."/>
            <person name="Gibbs R."/>
        </authorList>
    </citation>
    <scope>NUCLEOTIDE SEQUENCE [LARGE SCALE GENOMIC DNA]</scope>
    <source>
        <strain evidence="2 3">ATCC 43325</strain>
    </source>
</reference>
<accession>C9PRE5</accession>
<sequence>MNSRFLFKVPFMKRFLFILCVSLFSTQLFAHPHAFIEMRTKVLVEDQKLIGFSMEWILDEASSAAVLYDIRQTKGDKKALQNLIDEVMGNIVSEHYFSYLFDKQNNKIKYSAFPRNTGMKSSGSQVLYHFDFLLSKPRELKDDEFTLMTYDPTYYVSMYYDPEVKSAVDFSQISSYCRGEVIEPKVDEKIRLYANSLDQSQRDEDDSLGVIFAQKVKLICK</sequence>
<feature type="chain" id="PRO_5002999788" evidence="1">
    <location>
        <begin position="31"/>
        <end position="221"/>
    </location>
</feature>
<evidence type="ECO:0000313" key="3">
    <source>
        <dbReference type="Proteomes" id="UP000005519"/>
    </source>
</evidence>